<dbReference type="InterPro" id="IPR008728">
    <property type="entry name" value="Elongator_complex_protein_4"/>
</dbReference>
<dbReference type="AlphaFoldDB" id="A0A8R1I3Z8"/>
<dbReference type="Proteomes" id="UP000005237">
    <property type="component" value="Unassembled WGS sequence"/>
</dbReference>
<evidence type="ECO:0000313" key="9">
    <source>
        <dbReference type="EnsemblMetazoa" id="CJA14978.1"/>
    </source>
</evidence>
<keyword evidence="7" id="KW-0819">tRNA processing</keyword>
<dbReference type="PANTHER" id="PTHR12896:SF1">
    <property type="entry name" value="ELONGATOR COMPLEX PROTEIN 4"/>
    <property type="match status" value="1"/>
</dbReference>
<protein>
    <recommendedName>
        <fullName evidence="5">Elongator complex protein 4</fullName>
    </recommendedName>
</protein>
<keyword evidence="8" id="KW-0539">Nucleus</keyword>
<evidence type="ECO:0000256" key="6">
    <source>
        <dbReference type="ARBA" id="ARBA00022490"/>
    </source>
</evidence>
<evidence type="ECO:0000256" key="3">
    <source>
        <dbReference type="ARBA" id="ARBA00005043"/>
    </source>
</evidence>
<dbReference type="GO" id="GO:0008023">
    <property type="term" value="C:transcription elongation factor complex"/>
    <property type="evidence" value="ECO:0007669"/>
    <property type="project" value="TreeGrafter"/>
</dbReference>
<dbReference type="Gene3D" id="3.40.50.300">
    <property type="entry name" value="P-loop containing nucleotide triphosphate hydrolases"/>
    <property type="match status" value="1"/>
</dbReference>
<keyword evidence="10" id="KW-1185">Reference proteome</keyword>
<comment type="similarity">
    <text evidence="4">Belongs to the ELP4 family.</text>
</comment>
<dbReference type="InterPro" id="IPR027417">
    <property type="entry name" value="P-loop_NTPase"/>
</dbReference>
<evidence type="ECO:0000256" key="5">
    <source>
        <dbReference type="ARBA" id="ARBA00020265"/>
    </source>
</evidence>
<reference evidence="9" key="2">
    <citation type="submission" date="2022-06" db="UniProtKB">
        <authorList>
            <consortium name="EnsemblMetazoa"/>
        </authorList>
    </citation>
    <scope>IDENTIFICATION</scope>
    <source>
        <strain evidence="9">DF5081</strain>
    </source>
</reference>
<evidence type="ECO:0000256" key="8">
    <source>
        <dbReference type="ARBA" id="ARBA00023242"/>
    </source>
</evidence>
<dbReference type="EnsemblMetazoa" id="CJA14978.1">
    <property type="protein sequence ID" value="CJA14978.1"/>
    <property type="gene ID" value="WBGene00134182"/>
</dbReference>
<dbReference type="Pfam" id="PF05625">
    <property type="entry name" value="PAXNEB"/>
    <property type="match status" value="1"/>
</dbReference>
<dbReference type="PANTHER" id="PTHR12896">
    <property type="entry name" value="PAX6 NEIGHBOR PROTEIN PAXNEB"/>
    <property type="match status" value="1"/>
</dbReference>
<organism evidence="9 10">
    <name type="scientific">Caenorhabditis japonica</name>
    <dbReference type="NCBI Taxonomy" id="281687"/>
    <lineage>
        <taxon>Eukaryota</taxon>
        <taxon>Metazoa</taxon>
        <taxon>Ecdysozoa</taxon>
        <taxon>Nematoda</taxon>
        <taxon>Chromadorea</taxon>
        <taxon>Rhabditida</taxon>
        <taxon>Rhabditina</taxon>
        <taxon>Rhabditomorpha</taxon>
        <taxon>Rhabditoidea</taxon>
        <taxon>Rhabditidae</taxon>
        <taxon>Peloderinae</taxon>
        <taxon>Caenorhabditis</taxon>
    </lineage>
</organism>
<accession>A0A8R1I3Z8</accession>
<evidence type="ECO:0000256" key="2">
    <source>
        <dbReference type="ARBA" id="ARBA00004496"/>
    </source>
</evidence>
<evidence type="ECO:0000256" key="7">
    <source>
        <dbReference type="ARBA" id="ARBA00022694"/>
    </source>
</evidence>
<name>A0A8R1I3Z8_CAEJA</name>
<comment type="subcellular location">
    <subcellularLocation>
        <location evidence="2">Cytoplasm</location>
    </subcellularLocation>
    <subcellularLocation>
        <location evidence="1">Nucleus</location>
    </subcellularLocation>
</comment>
<dbReference type="GO" id="GO:0005737">
    <property type="term" value="C:cytoplasm"/>
    <property type="evidence" value="ECO:0007669"/>
    <property type="project" value="UniProtKB-SubCell"/>
</dbReference>
<evidence type="ECO:0000256" key="1">
    <source>
        <dbReference type="ARBA" id="ARBA00004123"/>
    </source>
</evidence>
<evidence type="ECO:0000313" key="10">
    <source>
        <dbReference type="Proteomes" id="UP000005237"/>
    </source>
</evidence>
<keyword evidence="6" id="KW-0963">Cytoplasm</keyword>
<comment type="pathway">
    <text evidence="3">tRNA modification; 5-methoxycarbonylmethyl-2-thiouridine-tRNA biosynthesis.</text>
</comment>
<dbReference type="GO" id="GO:0033588">
    <property type="term" value="C:elongator holoenzyme complex"/>
    <property type="evidence" value="ECO:0007669"/>
    <property type="project" value="InterPro"/>
</dbReference>
<evidence type="ECO:0000256" key="4">
    <source>
        <dbReference type="ARBA" id="ARBA00007573"/>
    </source>
</evidence>
<dbReference type="GO" id="GO:0002098">
    <property type="term" value="P:tRNA wobble uridine modification"/>
    <property type="evidence" value="ECO:0007669"/>
    <property type="project" value="InterPro"/>
</dbReference>
<sequence>MLNVGDNVQIAGCTTKRRLLETSSGCSSFDTLIGGALVNSSIVLIDEYRTRCYGSYFARSFLAEGLHHGHRCFIADPMENPSDTILKKIPTRSTSSDVAEKMPPATPESETAMKIAWRYGNMQKVSSSIGPSKGNENAYDFSKHVENPNIEVYKEDNFSFNGLYERLCDIVREEEAHTKTTGRGLYL</sequence>
<proteinExistence type="inferred from homology"/>
<reference evidence="10" key="1">
    <citation type="submission" date="2010-08" db="EMBL/GenBank/DDBJ databases">
        <authorList>
            <consortium name="Caenorhabditis japonica Sequencing Consortium"/>
            <person name="Wilson R.K."/>
        </authorList>
    </citation>
    <scope>NUCLEOTIDE SEQUENCE [LARGE SCALE GENOMIC DNA]</scope>
    <source>
        <strain evidence="10">DF5081</strain>
    </source>
</reference>